<dbReference type="OrthoDB" id="9241844at2"/>
<comment type="caution">
    <text evidence="1">The sequence shown here is derived from an EMBL/GenBank/DDBJ whole genome shotgun (WGS) entry which is preliminary data.</text>
</comment>
<reference evidence="1 2" key="1">
    <citation type="submission" date="2017-12" db="EMBL/GenBank/DDBJ databases">
        <title>Draft genome sequence of Ralstonia pickettii 52.</title>
        <authorList>
            <person name="Zheng B."/>
        </authorList>
    </citation>
    <scope>NUCLEOTIDE SEQUENCE [LARGE SCALE GENOMIC DNA]</scope>
    <source>
        <strain evidence="1 2">52</strain>
    </source>
</reference>
<sequence>MSALTTASTVSNLASDASYTAQMSGVTKQGEADMLEAAKLQNELNRTNMYAKLLEAGPKAAKDLIS</sequence>
<protein>
    <submittedName>
        <fullName evidence="1">Serine kinase/phosphatase</fullName>
    </submittedName>
</protein>
<dbReference type="EMBL" id="PKQE01000002">
    <property type="protein sequence ID" value="PLC42661.1"/>
    <property type="molecule type" value="Genomic_DNA"/>
</dbReference>
<proteinExistence type="predicted"/>
<name>A0A2N4TSL4_RALPI</name>
<dbReference type="AlphaFoldDB" id="A0A2N4TSL4"/>
<keyword evidence="1" id="KW-0808">Transferase</keyword>
<dbReference type="Proteomes" id="UP000234456">
    <property type="component" value="Unassembled WGS sequence"/>
</dbReference>
<keyword evidence="1" id="KW-0418">Kinase</keyword>
<accession>A0A2N4TSL4</accession>
<dbReference type="RefSeq" id="WP_102065725.1">
    <property type="nucleotide sequence ID" value="NZ_PKQE01000002.1"/>
</dbReference>
<dbReference type="GO" id="GO:0016301">
    <property type="term" value="F:kinase activity"/>
    <property type="evidence" value="ECO:0007669"/>
    <property type="project" value="UniProtKB-KW"/>
</dbReference>
<gene>
    <name evidence="1" type="ORF">C0Q88_11995</name>
</gene>
<evidence type="ECO:0000313" key="2">
    <source>
        <dbReference type="Proteomes" id="UP000234456"/>
    </source>
</evidence>
<organism evidence="1 2">
    <name type="scientific">Ralstonia pickettii</name>
    <name type="common">Burkholderia pickettii</name>
    <dbReference type="NCBI Taxonomy" id="329"/>
    <lineage>
        <taxon>Bacteria</taxon>
        <taxon>Pseudomonadati</taxon>
        <taxon>Pseudomonadota</taxon>
        <taxon>Betaproteobacteria</taxon>
        <taxon>Burkholderiales</taxon>
        <taxon>Burkholderiaceae</taxon>
        <taxon>Ralstonia</taxon>
    </lineage>
</organism>
<evidence type="ECO:0000313" key="1">
    <source>
        <dbReference type="EMBL" id="PLC42661.1"/>
    </source>
</evidence>